<dbReference type="GO" id="GO:0051301">
    <property type="term" value="P:cell division"/>
    <property type="evidence" value="ECO:0007669"/>
    <property type="project" value="UniProtKB-KW"/>
</dbReference>
<dbReference type="AlphaFoldDB" id="A0A9P4NJN5"/>
<reference evidence="8" key="1">
    <citation type="journal article" date="2020" name="Stud. Mycol.">
        <title>101 Dothideomycetes genomes: a test case for predicting lifestyles and emergence of pathogens.</title>
        <authorList>
            <person name="Haridas S."/>
            <person name="Albert R."/>
            <person name="Binder M."/>
            <person name="Bloem J."/>
            <person name="Labutti K."/>
            <person name="Salamov A."/>
            <person name="Andreopoulos B."/>
            <person name="Baker S."/>
            <person name="Barry K."/>
            <person name="Bills G."/>
            <person name="Bluhm B."/>
            <person name="Cannon C."/>
            <person name="Castanera R."/>
            <person name="Culley D."/>
            <person name="Daum C."/>
            <person name="Ezra D."/>
            <person name="Gonzalez J."/>
            <person name="Henrissat B."/>
            <person name="Kuo A."/>
            <person name="Liang C."/>
            <person name="Lipzen A."/>
            <person name="Lutzoni F."/>
            <person name="Magnuson J."/>
            <person name="Mondo S."/>
            <person name="Nolan M."/>
            <person name="Ohm R."/>
            <person name="Pangilinan J."/>
            <person name="Park H.-J."/>
            <person name="Ramirez L."/>
            <person name="Alfaro M."/>
            <person name="Sun H."/>
            <person name="Tritt A."/>
            <person name="Yoshinaga Y."/>
            <person name="Zwiers L.-H."/>
            <person name="Turgeon B."/>
            <person name="Goodwin S."/>
            <person name="Spatafora J."/>
            <person name="Crous P."/>
            <person name="Grigoriev I."/>
        </authorList>
    </citation>
    <scope>NUCLEOTIDE SEQUENCE</scope>
    <source>
        <strain evidence="8">CBS 130266</strain>
    </source>
</reference>
<evidence type="ECO:0000313" key="9">
    <source>
        <dbReference type="Proteomes" id="UP000800235"/>
    </source>
</evidence>
<dbReference type="GO" id="GO:0031145">
    <property type="term" value="P:anaphase-promoting complex-dependent catabolic process"/>
    <property type="evidence" value="ECO:0007669"/>
    <property type="project" value="InterPro"/>
</dbReference>
<evidence type="ECO:0000313" key="8">
    <source>
        <dbReference type="EMBL" id="KAF2423806.1"/>
    </source>
</evidence>
<feature type="domain" description="Anaphase-promoting complex subunit 4 long" evidence="7">
    <location>
        <begin position="288"/>
        <end position="487"/>
    </location>
</feature>
<evidence type="ECO:0000259" key="6">
    <source>
        <dbReference type="Pfam" id="PF12894"/>
    </source>
</evidence>
<dbReference type="InterPro" id="IPR024977">
    <property type="entry name" value="Apc4-like_WD40_dom"/>
</dbReference>
<dbReference type="Pfam" id="PF12896">
    <property type="entry name" value="ANAPC4"/>
    <property type="match status" value="1"/>
</dbReference>
<evidence type="ECO:0000256" key="1">
    <source>
        <dbReference type="ARBA" id="ARBA00016067"/>
    </source>
</evidence>
<gene>
    <name evidence="8" type="ORF">EJ08DRAFT_700920</name>
</gene>
<evidence type="ECO:0000256" key="4">
    <source>
        <dbReference type="ARBA" id="ARBA00022786"/>
    </source>
</evidence>
<sequence>MDLVAVVDQNEQVNVYRFGGQRAFGLHRNIPGCGVVCLCWKFNGQYLAVGWTDGIVQVLSAETGNVLQNFNDVTTSSKRRPKDEDGEATRSITCIGWGLNFIDAEAVKTKTGVSTSKPKRSLQSMLDKLTTDTWDDNETSVATLDDFLERIPDPEKVEIPVDLATQLARIDVTSLLPRLPVLPSLPPTAGQQAVPELFTNQASLDNALHTATDRDLNGLDTLLLCHEDGGVHLILYDSLSLGDVEPPKDWAIGKFKHLQHTSHPFACSHMLLTEIPPANPHQQAKIALIPLSLRFLYSAGSHLHMIESRTAQLETLVRYVSECIRTLHLWWKIDNVVPDKFKGIVNEMLEEKEEPTLVQSMFHLAVTGNCPPTLKEWLVDMLQERGRQRWDERLTEAYSKIIAIAFQSLLPALDRCSIILSNLQGLAQYHEHSPVFNVPVESFTQILQIIRCMRLLTHQLLIHANREFRQFGIFMKWLKHEIDVQATDPNSASAEETAEKDPGVDYAQLLAYVQGPLEESKVDAFLKWGYDVATVGMDGEVAVYDDVKKAVDRFSMGESGSKVELLDLQGHFEGWLNSNKVLVERITSHQRGSSFMNCGIVVEEGEVVARDVRMVFEGLGGKDGVRAKDMTTYCAFVKKGIDNEVHLHRIIHSDVFDSYQAIRSMEAAVLHFDNNISILDTKFIDDSHIMLLAKSSTDLTSHLLILPYRPSPDCDISYTASSTPHSNTYLPKGHAISYSSSIIVSDEMFSSFVQHTFSEEDRFKPLKIEVNGRKERRFVTVVAEDLRYLRVFDLDFREDKFGEALGGEVDEAMGG</sequence>
<proteinExistence type="predicted"/>
<accession>A0A9P4NJN5</accession>
<keyword evidence="4" id="KW-0833">Ubl conjugation pathway</keyword>
<dbReference type="GO" id="GO:0070979">
    <property type="term" value="P:protein K11-linked ubiquitination"/>
    <property type="evidence" value="ECO:0007669"/>
    <property type="project" value="TreeGrafter"/>
</dbReference>
<dbReference type="PANTHER" id="PTHR13260:SF0">
    <property type="entry name" value="ANAPHASE-PROMOTING COMPLEX SUBUNIT 4"/>
    <property type="match status" value="1"/>
</dbReference>
<evidence type="ECO:0000256" key="2">
    <source>
        <dbReference type="ARBA" id="ARBA00022618"/>
    </source>
</evidence>
<dbReference type="InterPro" id="IPR024789">
    <property type="entry name" value="APC4"/>
</dbReference>
<keyword evidence="2" id="KW-0132">Cell division</keyword>
<keyword evidence="5" id="KW-0131">Cell cycle</keyword>
<protein>
    <recommendedName>
        <fullName evidence="1">Anaphase-promoting complex subunit 4</fullName>
    </recommendedName>
</protein>
<dbReference type="PANTHER" id="PTHR13260">
    <property type="entry name" value="ANAPHASE PROMOTING COMPLEX SUBUNIT 4 APC4"/>
    <property type="match status" value="1"/>
</dbReference>
<dbReference type="SUPFAM" id="SSF117289">
    <property type="entry name" value="Nucleoporin domain"/>
    <property type="match status" value="1"/>
</dbReference>
<dbReference type="GO" id="GO:0005680">
    <property type="term" value="C:anaphase-promoting complex"/>
    <property type="evidence" value="ECO:0007669"/>
    <property type="project" value="InterPro"/>
</dbReference>
<dbReference type="InterPro" id="IPR024790">
    <property type="entry name" value="APC4_long_dom"/>
</dbReference>
<evidence type="ECO:0000256" key="5">
    <source>
        <dbReference type="ARBA" id="ARBA00023306"/>
    </source>
</evidence>
<dbReference type="InterPro" id="IPR015943">
    <property type="entry name" value="WD40/YVTN_repeat-like_dom_sf"/>
</dbReference>
<feature type="domain" description="Anaphase-promoting complex subunit 4-like WD40" evidence="6">
    <location>
        <begin position="1"/>
        <end position="98"/>
    </location>
</feature>
<evidence type="ECO:0000259" key="7">
    <source>
        <dbReference type="Pfam" id="PF12896"/>
    </source>
</evidence>
<organism evidence="8 9">
    <name type="scientific">Tothia fuscella</name>
    <dbReference type="NCBI Taxonomy" id="1048955"/>
    <lineage>
        <taxon>Eukaryota</taxon>
        <taxon>Fungi</taxon>
        <taxon>Dikarya</taxon>
        <taxon>Ascomycota</taxon>
        <taxon>Pezizomycotina</taxon>
        <taxon>Dothideomycetes</taxon>
        <taxon>Pleosporomycetidae</taxon>
        <taxon>Venturiales</taxon>
        <taxon>Cylindrosympodiaceae</taxon>
        <taxon>Tothia</taxon>
    </lineage>
</organism>
<evidence type="ECO:0000256" key="3">
    <source>
        <dbReference type="ARBA" id="ARBA00022776"/>
    </source>
</evidence>
<dbReference type="OrthoDB" id="2110451at2759"/>
<keyword evidence="9" id="KW-1185">Reference proteome</keyword>
<dbReference type="EMBL" id="MU007077">
    <property type="protein sequence ID" value="KAF2423806.1"/>
    <property type="molecule type" value="Genomic_DNA"/>
</dbReference>
<dbReference type="GO" id="GO:0034399">
    <property type="term" value="C:nuclear periphery"/>
    <property type="evidence" value="ECO:0007669"/>
    <property type="project" value="TreeGrafter"/>
</dbReference>
<dbReference type="Pfam" id="PF12894">
    <property type="entry name" value="ANAPC4_WD40"/>
    <property type="match status" value="1"/>
</dbReference>
<name>A0A9P4NJN5_9PEZI</name>
<dbReference type="Proteomes" id="UP000800235">
    <property type="component" value="Unassembled WGS sequence"/>
</dbReference>
<keyword evidence="3" id="KW-0498">Mitosis</keyword>
<comment type="caution">
    <text evidence="8">The sequence shown here is derived from an EMBL/GenBank/DDBJ whole genome shotgun (WGS) entry which is preliminary data.</text>
</comment>
<dbReference type="Gene3D" id="2.130.10.10">
    <property type="entry name" value="YVTN repeat-like/Quinoprotein amine dehydrogenase"/>
    <property type="match status" value="1"/>
</dbReference>